<dbReference type="InterPro" id="IPR002423">
    <property type="entry name" value="Cpn60/GroEL/TCP-1"/>
</dbReference>
<comment type="caution">
    <text evidence="1">The sequence shown here is derived from an EMBL/GenBank/DDBJ whole genome shotgun (WGS) entry which is preliminary data.</text>
</comment>
<keyword evidence="1" id="KW-0808">Transferase</keyword>
<dbReference type="SUPFAM" id="SSF52029">
    <property type="entry name" value="GroEL apical domain-like"/>
    <property type="match status" value="1"/>
</dbReference>
<evidence type="ECO:0000313" key="2">
    <source>
        <dbReference type="Proteomes" id="UP000266188"/>
    </source>
</evidence>
<dbReference type="InterPro" id="IPR027409">
    <property type="entry name" value="GroEL-like_apical_dom_sf"/>
</dbReference>
<keyword evidence="2" id="KW-1185">Reference proteome</keyword>
<organism evidence="1 2">
    <name type="scientific">Aspergillus sclerotialis</name>
    <dbReference type="NCBI Taxonomy" id="2070753"/>
    <lineage>
        <taxon>Eukaryota</taxon>
        <taxon>Fungi</taxon>
        <taxon>Dikarya</taxon>
        <taxon>Ascomycota</taxon>
        <taxon>Pezizomycotina</taxon>
        <taxon>Eurotiomycetes</taxon>
        <taxon>Eurotiomycetidae</taxon>
        <taxon>Eurotiales</taxon>
        <taxon>Aspergillaceae</taxon>
        <taxon>Aspergillus</taxon>
        <taxon>Aspergillus subgen. Polypaecilum</taxon>
    </lineage>
</organism>
<proteinExistence type="predicted"/>
<dbReference type="GO" id="GO:0000329">
    <property type="term" value="C:fungal-type vacuole membrane"/>
    <property type="evidence" value="ECO:0007669"/>
    <property type="project" value="TreeGrafter"/>
</dbReference>
<dbReference type="OrthoDB" id="4205612at2759"/>
<dbReference type="Pfam" id="PF00118">
    <property type="entry name" value="Cpn60_TCP1"/>
    <property type="match status" value="1"/>
</dbReference>
<dbReference type="GO" id="GO:0010008">
    <property type="term" value="C:endosome membrane"/>
    <property type="evidence" value="ECO:0007669"/>
    <property type="project" value="TreeGrafter"/>
</dbReference>
<dbReference type="GO" id="GO:0000285">
    <property type="term" value="F:1-phosphatidylinositol-3-phosphate 5-kinase activity"/>
    <property type="evidence" value="ECO:0007669"/>
    <property type="project" value="TreeGrafter"/>
</dbReference>
<dbReference type="EMBL" id="MVGC01002092">
    <property type="protein sequence ID" value="RJE16943.1"/>
    <property type="molecule type" value="Genomic_DNA"/>
</dbReference>
<reference evidence="2" key="1">
    <citation type="submission" date="2017-02" db="EMBL/GenBank/DDBJ databases">
        <authorList>
            <person name="Tafer H."/>
            <person name="Lopandic K."/>
        </authorList>
    </citation>
    <scope>NUCLEOTIDE SEQUENCE [LARGE SCALE GENOMIC DNA]</scope>
    <source>
        <strain evidence="2">CBS 366.77</strain>
    </source>
</reference>
<dbReference type="Proteomes" id="UP000266188">
    <property type="component" value="Unassembled WGS sequence"/>
</dbReference>
<dbReference type="GO" id="GO:0005524">
    <property type="term" value="F:ATP binding"/>
    <property type="evidence" value="ECO:0007669"/>
    <property type="project" value="InterPro"/>
</dbReference>
<gene>
    <name evidence="1" type="ORF">PHISCL_10720</name>
</gene>
<evidence type="ECO:0000313" key="1">
    <source>
        <dbReference type="EMBL" id="RJE16943.1"/>
    </source>
</evidence>
<name>A0A3A2Z419_9EURO</name>
<dbReference type="PANTHER" id="PTHR45748:SF7">
    <property type="entry name" value="1-PHOSPHATIDYLINOSITOL 3-PHOSPHATE 5-KINASE-RELATED"/>
    <property type="match status" value="1"/>
</dbReference>
<keyword evidence="1" id="KW-0418">Kinase</keyword>
<feature type="non-terminal residue" evidence="1">
    <location>
        <position position="103"/>
    </location>
</feature>
<dbReference type="GO" id="GO:0046854">
    <property type="term" value="P:phosphatidylinositol phosphate biosynthetic process"/>
    <property type="evidence" value="ECO:0007669"/>
    <property type="project" value="TreeGrafter"/>
</dbReference>
<dbReference type="STRING" id="2070753.A0A3A2Z419"/>
<dbReference type="AlphaFoldDB" id="A0A3A2Z419"/>
<accession>A0A3A2Z419</accession>
<dbReference type="PANTHER" id="PTHR45748">
    <property type="entry name" value="1-PHOSPHATIDYLINOSITOL 3-PHOSPHATE 5-KINASE-RELATED"/>
    <property type="match status" value="1"/>
</dbReference>
<dbReference type="Gene3D" id="3.50.7.10">
    <property type="entry name" value="GroEL"/>
    <property type="match status" value="1"/>
</dbReference>
<sequence>MSLEPVIRQEREFLENLVSRIAALRPNLLLVEKNVSGLALELLEEANIATAYNVKSSVLEAVSRCTQTKVITSMDKLVTTPMNSQCGSFDVKTYVYNGRKKTY</sequence>
<protein>
    <submittedName>
        <fullName evidence="1">1-phosphatidylinositol-3-phosphate 5-kinase</fullName>
    </submittedName>
</protein>